<evidence type="ECO:0000256" key="4">
    <source>
        <dbReference type="ARBA" id="ARBA00023136"/>
    </source>
</evidence>
<dbReference type="PANTHER" id="PTHR43027">
    <property type="entry name" value="DOXORUBICIN RESISTANCE ABC TRANSPORTER PERMEASE PROTEIN DRRC-RELATED"/>
    <property type="match status" value="1"/>
</dbReference>
<evidence type="ECO:0000256" key="3">
    <source>
        <dbReference type="ARBA" id="ARBA00022989"/>
    </source>
</evidence>
<feature type="transmembrane region" description="Helical" evidence="6">
    <location>
        <begin position="128"/>
        <end position="151"/>
    </location>
</feature>
<dbReference type="InterPro" id="IPR052902">
    <property type="entry name" value="ABC-2_transporter"/>
</dbReference>
<dbReference type="PANTHER" id="PTHR43027:SF2">
    <property type="entry name" value="TRANSPORT PERMEASE PROTEIN"/>
    <property type="match status" value="1"/>
</dbReference>
<comment type="caution">
    <text evidence="8">The sequence shown here is derived from an EMBL/GenBank/DDBJ whole genome shotgun (WGS) entry which is preliminary data.</text>
</comment>
<evidence type="ECO:0000259" key="7">
    <source>
        <dbReference type="Pfam" id="PF01061"/>
    </source>
</evidence>
<dbReference type="RefSeq" id="WP_239128922.1">
    <property type="nucleotide sequence ID" value="NZ_BOOW01000018.1"/>
</dbReference>
<evidence type="ECO:0000313" key="9">
    <source>
        <dbReference type="Proteomes" id="UP000606172"/>
    </source>
</evidence>
<dbReference type="GO" id="GO:0046677">
    <property type="term" value="P:response to antibiotic"/>
    <property type="evidence" value="ECO:0007669"/>
    <property type="project" value="UniProtKB-KW"/>
</dbReference>
<proteinExistence type="predicted"/>
<keyword evidence="9" id="KW-1185">Reference proteome</keyword>
<reference evidence="8" key="1">
    <citation type="submission" date="2021-01" db="EMBL/GenBank/DDBJ databases">
        <title>Whole genome shotgun sequence of Sinosporangium siamense NBRC 109515.</title>
        <authorList>
            <person name="Komaki H."/>
            <person name="Tamura T."/>
        </authorList>
    </citation>
    <scope>NUCLEOTIDE SEQUENCE</scope>
    <source>
        <strain evidence="8">NBRC 109515</strain>
    </source>
</reference>
<feature type="transmembrane region" description="Helical" evidence="6">
    <location>
        <begin position="12"/>
        <end position="37"/>
    </location>
</feature>
<dbReference type="Pfam" id="PF01061">
    <property type="entry name" value="ABC2_membrane"/>
    <property type="match status" value="1"/>
</dbReference>
<feature type="domain" description="ABC-2 type transporter transmembrane" evidence="7">
    <location>
        <begin position="4"/>
        <end position="205"/>
    </location>
</feature>
<feature type="transmembrane region" description="Helical" evidence="6">
    <location>
        <begin position="214"/>
        <end position="235"/>
    </location>
</feature>
<feature type="transmembrane region" description="Helical" evidence="6">
    <location>
        <begin position="93"/>
        <end position="122"/>
    </location>
</feature>
<feature type="transmembrane region" description="Helical" evidence="6">
    <location>
        <begin position="49"/>
        <end position="72"/>
    </location>
</feature>
<accession>A0A919V7Z8</accession>
<evidence type="ECO:0000313" key="8">
    <source>
        <dbReference type="EMBL" id="GII92657.1"/>
    </source>
</evidence>
<dbReference type="GO" id="GO:0140359">
    <property type="term" value="F:ABC-type transporter activity"/>
    <property type="evidence" value="ECO:0007669"/>
    <property type="project" value="InterPro"/>
</dbReference>
<evidence type="ECO:0000256" key="2">
    <source>
        <dbReference type="ARBA" id="ARBA00022692"/>
    </source>
</evidence>
<dbReference type="GO" id="GO:0043190">
    <property type="term" value="C:ATP-binding cassette (ABC) transporter complex"/>
    <property type="evidence" value="ECO:0007669"/>
    <property type="project" value="InterPro"/>
</dbReference>
<name>A0A919V7Z8_9ACTN</name>
<keyword evidence="5" id="KW-0046">Antibiotic resistance</keyword>
<dbReference type="InterPro" id="IPR000412">
    <property type="entry name" value="ABC_2_transport"/>
</dbReference>
<comment type="subcellular location">
    <subcellularLocation>
        <location evidence="1">Membrane</location>
        <topology evidence="1">Multi-pass membrane protein</topology>
    </subcellularLocation>
</comment>
<dbReference type="AlphaFoldDB" id="A0A919V7Z8"/>
<keyword evidence="4 6" id="KW-0472">Membrane</keyword>
<feature type="transmembrane region" description="Helical" evidence="6">
    <location>
        <begin position="158"/>
        <end position="178"/>
    </location>
</feature>
<dbReference type="PIRSF" id="PIRSF006648">
    <property type="entry name" value="DrrB"/>
    <property type="match status" value="1"/>
</dbReference>
<evidence type="ECO:0000256" key="5">
    <source>
        <dbReference type="ARBA" id="ARBA00023251"/>
    </source>
</evidence>
<gene>
    <name evidence="8" type="ORF">Ssi02_28880</name>
</gene>
<evidence type="ECO:0000256" key="6">
    <source>
        <dbReference type="SAM" id="Phobius"/>
    </source>
</evidence>
<evidence type="ECO:0000256" key="1">
    <source>
        <dbReference type="ARBA" id="ARBA00004141"/>
    </source>
</evidence>
<sequence>MVKLIRSETRLFLRDPASVLVVLALPVALVALFGVIARPGEGDAAIKTYFPAMALALGLAQLTLNLVPGTLVGYRERGVLRRMAASPVGPGRLLGAQLAVGGVLSVVSLVLVVAVGTLGFGFETPARAGATLIVFVLGTLALFAVGMLVAALAPSTRAATGIGVGVMFASLIFGGVFMPAENLPDFMVAVGGYTPLGAFTQALRASWAGAWPEVLHLGVMAGWAALCGLLSARLFRWE</sequence>
<keyword evidence="2 6" id="KW-0812">Transmembrane</keyword>
<protein>
    <submittedName>
        <fullName evidence="8">Transport permease protein</fullName>
    </submittedName>
</protein>
<dbReference type="Proteomes" id="UP000606172">
    <property type="component" value="Unassembled WGS sequence"/>
</dbReference>
<dbReference type="InterPro" id="IPR013525">
    <property type="entry name" value="ABC2_TM"/>
</dbReference>
<dbReference type="EMBL" id="BOOW01000018">
    <property type="protein sequence ID" value="GII92657.1"/>
    <property type="molecule type" value="Genomic_DNA"/>
</dbReference>
<organism evidence="8 9">
    <name type="scientific">Sinosporangium siamense</name>
    <dbReference type="NCBI Taxonomy" id="1367973"/>
    <lineage>
        <taxon>Bacteria</taxon>
        <taxon>Bacillati</taxon>
        <taxon>Actinomycetota</taxon>
        <taxon>Actinomycetes</taxon>
        <taxon>Streptosporangiales</taxon>
        <taxon>Streptosporangiaceae</taxon>
        <taxon>Sinosporangium</taxon>
    </lineage>
</organism>
<keyword evidence="3 6" id="KW-1133">Transmembrane helix</keyword>